<protein>
    <submittedName>
        <fullName evidence="1">Uncharacterized protein</fullName>
    </submittedName>
</protein>
<reference evidence="1 2" key="1">
    <citation type="submission" date="2017-11" db="EMBL/GenBank/DDBJ databases">
        <title>The genome of Rhizophagus clarus HR1 reveals common genetic basis of auxotrophy among arbuscular mycorrhizal fungi.</title>
        <authorList>
            <person name="Kobayashi Y."/>
        </authorList>
    </citation>
    <scope>NUCLEOTIDE SEQUENCE [LARGE SCALE GENOMIC DNA]</scope>
    <source>
        <strain evidence="1 2">HR1</strain>
    </source>
</reference>
<dbReference type="Proteomes" id="UP000247702">
    <property type="component" value="Unassembled WGS sequence"/>
</dbReference>
<dbReference type="EMBL" id="BEXD01004008">
    <property type="protein sequence ID" value="GBC05448.1"/>
    <property type="molecule type" value="Genomic_DNA"/>
</dbReference>
<proteinExistence type="predicted"/>
<sequence length="447" mass="52613">MDLDSKAYSKLIDAWNTHGGSEDYRRILERLGPLTKRHDHETPEMWCSRIRDPFRKILEDNYSRGILSKNGYITMYENLIERSDRVHGLPSNYIYCSVCDSLVFISENGLGGLPITYQDNHLKRCISGNSISNEHARRNEILQSIDKREFQIWQYKQYILKEEAKINRLHLELFSQSTLHSEKDKLASVSYDLDARLTDYETYAQSKATMAKNTIPSAPKFKPVYITNTGQEMISPVLHQSSNCKSNTSEIFISSRYTKQNNLLPSIDHLNQNGVPALRLKDGRSMKQSWRFLITKQYNYLFDNFYATVIQRAYRNYKKKPESSAKRVWEAVRNDGTPDRKKFLGILGYYQKVKNPETQEEYVIACEEFYAYFRKYYSKYIGIINSVKLTPPYEEYIYCSPSRWIEAKKYQLKRRLDRITYGPTSDYSERFVFELLSVIGYYESIQN</sequence>
<comment type="caution">
    <text evidence="1">The sequence shown here is derived from an EMBL/GenBank/DDBJ whole genome shotgun (WGS) entry which is preliminary data.</text>
</comment>
<organism evidence="1 2">
    <name type="scientific">Rhizophagus clarus</name>
    <dbReference type="NCBI Taxonomy" id="94130"/>
    <lineage>
        <taxon>Eukaryota</taxon>
        <taxon>Fungi</taxon>
        <taxon>Fungi incertae sedis</taxon>
        <taxon>Mucoromycota</taxon>
        <taxon>Glomeromycotina</taxon>
        <taxon>Glomeromycetes</taxon>
        <taxon>Glomerales</taxon>
        <taxon>Glomeraceae</taxon>
        <taxon>Rhizophagus</taxon>
    </lineage>
</organism>
<accession>A0A2Z6RQT1</accession>
<evidence type="ECO:0000313" key="1">
    <source>
        <dbReference type="EMBL" id="GBC05448.1"/>
    </source>
</evidence>
<name>A0A2Z6RQT1_9GLOM</name>
<keyword evidence="2" id="KW-1185">Reference proteome</keyword>
<evidence type="ECO:0000313" key="2">
    <source>
        <dbReference type="Proteomes" id="UP000247702"/>
    </source>
</evidence>
<gene>
    <name evidence="1" type="ORF">RclHR1_06230008</name>
</gene>
<dbReference type="AlphaFoldDB" id="A0A2Z6RQT1"/>